<dbReference type="EC" id="1.1.1.281" evidence="3"/>
<dbReference type="Gene3D" id="3.90.25.10">
    <property type="entry name" value="UDP-galactose 4-epimerase, domain 1"/>
    <property type="match status" value="1"/>
</dbReference>
<dbReference type="Proteomes" id="UP000076079">
    <property type="component" value="Chromosome"/>
</dbReference>
<dbReference type="KEGG" id="abac:LuPra_05853"/>
<reference evidence="4" key="2">
    <citation type="submission" date="2016-04" db="EMBL/GenBank/DDBJ databases">
        <title>First Complete Genome Sequence of a Subdivision 6 Acidobacterium.</title>
        <authorList>
            <person name="Huang S."/>
            <person name="Vieira S."/>
            <person name="Bunk B."/>
            <person name="Riedel T."/>
            <person name="Sproeer C."/>
            <person name="Overmann J."/>
        </authorList>
    </citation>
    <scope>NUCLEOTIDE SEQUENCE [LARGE SCALE GENOMIC DNA]</scope>
    <source>
        <strain evidence="4">DSM 100886 HEG_-6_39</strain>
    </source>
</reference>
<dbReference type="RefSeq" id="WP_110174020.1">
    <property type="nucleotide sequence ID" value="NZ_CP015136.1"/>
</dbReference>
<dbReference type="Gene3D" id="3.40.50.720">
    <property type="entry name" value="NAD(P)-binding Rossmann-like Domain"/>
    <property type="match status" value="1"/>
</dbReference>
<evidence type="ECO:0000313" key="4">
    <source>
        <dbReference type="Proteomes" id="UP000076079"/>
    </source>
</evidence>
<evidence type="ECO:0000259" key="2">
    <source>
        <dbReference type="Pfam" id="PF01370"/>
    </source>
</evidence>
<feature type="domain" description="NAD-dependent epimerase/dehydratase" evidence="2">
    <location>
        <begin position="4"/>
        <end position="241"/>
    </location>
</feature>
<protein>
    <submittedName>
        <fullName evidence="3">GDP-6-deoxy-D-mannose reductase</fullName>
        <ecNumber evidence="3">1.1.1.281</ecNumber>
    </submittedName>
</protein>
<keyword evidence="4" id="KW-1185">Reference proteome</keyword>
<dbReference type="SUPFAM" id="SSF51735">
    <property type="entry name" value="NAD(P)-binding Rossmann-fold domains"/>
    <property type="match status" value="1"/>
</dbReference>
<dbReference type="InterPro" id="IPR036291">
    <property type="entry name" value="NAD(P)-bd_dom_sf"/>
</dbReference>
<name>A0A143PWD3_LUTPR</name>
<dbReference type="AlphaFoldDB" id="A0A143PWD3"/>
<dbReference type="OrthoDB" id="9779041at2"/>
<dbReference type="EMBL" id="CP015136">
    <property type="protein sequence ID" value="AMY12576.1"/>
    <property type="molecule type" value="Genomic_DNA"/>
</dbReference>
<dbReference type="STRING" id="1855912.LuPra_05853"/>
<evidence type="ECO:0000313" key="3">
    <source>
        <dbReference type="EMBL" id="AMY12576.1"/>
    </source>
</evidence>
<dbReference type="PANTHER" id="PTHR43000">
    <property type="entry name" value="DTDP-D-GLUCOSE 4,6-DEHYDRATASE-RELATED"/>
    <property type="match status" value="1"/>
</dbReference>
<reference evidence="3 4" key="1">
    <citation type="journal article" date="2016" name="Genome Announc.">
        <title>First Complete Genome Sequence of a Subdivision 6 Acidobacterium Strain.</title>
        <authorList>
            <person name="Huang S."/>
            <person name="Vieira S."/>
            <person name="Bunk B."/>
            <person name="Riedel T."/>
            <person name="Sproer C."/>
            <person name="Overmann J."/>
        </authorList>
    </citation>
    <scope>NUCLEOTIDE SEQUENCE [LARGE SCALE GENOMIC DNA]</scope>
    <source>
        <strain evidence="4">DSM 100886 HEG_-6_39</strain>
    </source>
</reference>
<dbReference type="Pfam" id="PF01370">
    <property type="entry name" value="Epimerase"/>
    <property type="match status" value="1"/>
</dbReference>
<accession>A0A143PWD3</accession>
<dbReference type="InterPro" id="IPR001509">
    <property type="entry name" value="Epimerase_deHydtase"/>
</dbReference>
<dbReference type="PATRIC" id="fig|1813736.3.peg.6155"/>
<evidence type="ECO:0000256" key="1">
    <source>
        <dbReference type="ARBA" id="ARBA00007637"/>
    </source>
</evidence>
<keyword evidence="3" id="KW-0560">Oxidoreductase</keyword>
<dbReference type="GO" id="GO:0033705">
    <property type="term" value="F:GDP-4-dehydro-6-deoxy-D-mannose reductase activity"/>
    <property type="evidence" value="ECO:0007669"/>
    <property type="project" value="UniProtKB-EC"/>
</dbReference>
<gene>
    <name evidence="3" type="primary">rmd</name>
    <name evidence="3" type="ORF">LuPra_05853</name>
</gene>
<proteinExistence type="inferred from homology"/>
<comment type="similarity">
    <text evidence="1">Belongs to the NAD(P)-dependent epimerase/dehydratase family.</text>
</comment>
<organism evidence="3 4">
    <name type="scientific">Luteitalea pratensis</name>
    <dbReference type="NCBI Taxonomy" id="1855912"/>
    <lineage>
        <taxon>Bacteria</taxon>
        <taxon>Pseudomonadati</taxon>
        <taxon>Acidobacteriota</taxon>
        <taxon>Vicinamibacteria</taxon>
        <taxon>Vicinamibacterales</taxon>
        <taxon>Vicinamibacteraceae</taxon>
        <taxon>Luteitalea</taxon>
    </lineage>
</organism>
<sequence length="317" mass="34261">MAGVLVTGAAGFAAGHLLSLLRHEGPVEGWYRPDVPPPPDAPTPEQGVNWRAVDLRDDQAVNSAIAHLRPAAVYHLAGAANQGAAWANTDVALELNALVTHVLLRAVAQHSPHARVLVTTSAAVYAASEAPQREDSRLAPATPYGVSKLAQEMVALQAARNEHLDVVVVRPFNHIGPGQDLGFFAPAFARQLARIEAGLEAGPMRVGNLTPRRDFCDVRDTVRAYHLLMRHGARGEVYNVCRGEAVEIGMLLDMLRSEVTTPVEVMVDPEKLRPVDMPLLVGDRTRLTSSTGWEPEMPLARTLHDILAEQRALVGNT</sequence>